<dbReference type="PANTHER" id="PTHR21089">
    <property type="entry name" value="SHIKIMATE DEHYDROGENASE"/>
    <property type="match status" value="1"/>
</dbReference>
<dbReference type="HAMAP" id="MF_00222">
    <property type="entry name" value="Shikimate_DH_AroE"/>
    <property type="match status" value="1"/>
</dbReference>
<feature type="binding site" evidence="8">
    <location>
        <position position="74"/>
    </location>
    <ligand>
        <name>shikimate</name>
        <dbReference type="ChEBI" id="CHEBI:36208"/>
    </ligand>
</feature>
<dbReference type="NCBIfam" id="TIGR00507">
    <property type="entry name" value="aroE"/>
    <property type="match status" value="1"/>
</dbReference>
<evidence type="ECO:0000256" key="3">
    <source>
        <dbReference type="ARBA" id="ARBA00022605"/>
    </source>
</evidence>
<dbReference type="InterPro" id="IPR036291">
    <property type="entry name" value="NAD(P)-bd_dom_sf"/>
</dbReference>
<keyword evidence="3 8" id="KW-0028">Amino-acid biosynthesis</keyword>
<dbReference type="InterPro" id="IPR013708">
    <property type="entry name" value="Shikimate_DH-bd_N"/>
</dbReference>
<proteinExistence type="inferred from homology"/>
<evidence type="ECO:0000313" key="13">
    <source>
        <dbReference type="Proteomes" id="UP001365405"/>
    </source>
</evidence>
<feature type="binding site" evidence="8">
    <location>
        <position position="235"/>
    </location>
    <ligand>
        <name>NADP(+)</name>
        <dbReference type="ChEBI" id="CHEBI:58349"/>
    </ligand>
</feature>
<evidence type="ECO:0000256" key="4">
    <source>
        <dbReference type="ARBA" id="ARBA00022857"/>
    </source>
</evidence>
<dbReference type="Gene3D" id="3.40.50.10860">
    <property type="entry name" value="Leucine Dehydrogenase, chain A, domain 1"/>
    <property type="match status" value="1"/>
</dbReference>
<dbReference type="InterPro" id="IPR006151">
    <property type="entry name" value="Shikm_DH/Glu-tRNA_Rdtase"/>
</dbReference>
<feature type="binding site" evidence="8">
    <location>
        <begin position="19"/>
        <end position="21"/>
    </location>
    <ligand>
        <name>shikimate</name>
        <dbReference type="ChEBI" id="CHEBI:36208"/>
    </ligand>
</feature>
<dbReference type="SUPFAM" id="SSF51735">
    <property type="entry name" value="NAD(P)-binding Rossmann-fold domains"/>
    <property type="match status" value="1"/>
</dbReference>
<comment type="catalytic activity">
    <reaction evidence="7 8">
        <text>shikimate + NADP(+) = 3-dehydroshikimate + NADPH + H(+)</text>
        <dbReference type="Rhea" id="RHEA:17737"/>
        <dbReference type="ChEBI" id="CHEBI:15378"/>
        <dbReference type="ChEBI" id="CHEBI:16630"/>
        <dbReference type="ChEBI" id="CHEBI:36208"/>
        <dbReference type="ChEBI" id="CHEBI:57783"/>
        <dbReference type="ChEBI" id="CHEBI:58349"/>
        <dbReference type="EC" id="1.1.1.25"/>
    </reaction>
</comment>
<dbReference type="EMBL" id="JBBUTH010000003">
    <property type="protein sequence ID" value="MEK8049794.1"/>
    <property type="molecule type" value="Genomic_DNA"/>
</dbReference>
<evidence type="ECO:0000256" key="5">
    <source>
        <dbReference type="ARBA" id="ARBA00023002"/>
    </source>
</evidence>
<comment type="caution">
    <text evidence="12">The sequence shown here is derived from an EMBL/GenBank/DDBJ whole genome shotgun (WGS) entry which is preliminary data.</text>
</comment>
<dbReference type="Gene3D" id="3.40.50.720">
    <property type="entry name" value="NAD(P)-binding Rossmann-like Domain"/>
    <property type="match status" value="1"/>
</dbReference>
<protein>
    <recommendedName>
        <fullName evidence="2 8">Shikimate dehydrogenase (NADP(+))</fullName>
        <shortName evidence="8">SDH</shortName>
        <ecNumber evidence="2 8">1.1.1.25</ecNumber>
    </recommendedName>
</protein>
<keyword evidence="5 8" id="KW-0560">Oxidoreductase</keyword>
<dbReference type="Pfam" id="PF08501">
    <property type="entry name" value="Shikimate_dh_N"/>
    <property type="match status" value="1"/>
</dbReference>
<dbReference type="CDD" id="cd01065">
    <property type="entry name" value="NAD_bind_Shikimate_DH"/>
    <property type="match status" value="1"/>
</dbReference>
<dbReference type="EC" id="1.1.1.25" evidence="2 8"/>
<feature type="domain" description="SDH C-terminal" evidence="11">
    <location>
        <begin position="258"/>
        <end position="288"/>
    </location>
</feature>
<comment type="pathway">
    <text evidence="1 8">Metabolic intermediate biosynthesis; chorismate biosynthesis; chorismate from D-erythrose 4-phosphate and phosphoenolpyruvate: step 4/7.</text>
</comment>
<dbReference type="InterPro" id="IPR011342">
    <property type="entry name" value="Shikimate_DH"/>
</dbReference>
<feature type="binding site" evidence="8">
    <location>
        <position position="237"/>
    </location>
    <ligand>
        <name>shikimate</name>
        <dbReference type="ChEBI" id="CHEBI:36208"/>
    </ligand>
</feature>
<evidence type="ECO:0000256" key="2">
    <source>
        <dbReference type="ARBA" id="ARBA00012962"/>
    </source>
</evidence>
<name>A0ABU9CD35_9BURK</name>
<evidence type="ECO:0000256" key="1">
    <source>
        <dbReference type="ARBA" id="ARBA00004871"/>
    </source>
</evidence>
<comment type="similarity">
    <text evidence="8">Belongs to the shikimate dehydrogenase family.</text>
</comment>
<dbReference type="GO" id="GO:0004764">
    <property type="term" value="F:shikimate 3-dehydrogenase (NADP+) activity"/>
    <property type="evidence" value="ECO:0007669"/>
    <property type="project" value="UniProtKB-EC"/>
</dbReference>
<evidence type="ECO:0000256" key="6">
    <source>
        <dbReference type="ARBA" id="ARBA00023141"/>
    </source>
</evidence>
<accession>A0ABU9CD35</accession>
<feature type="binding site" evidence="8">
    <location>
        <position position="118"/>
    </location>
    <ligand>
        <name>shikimate</name>
        <dbReference type="ChEBI" id="CHEBI:36208"/>
    </ligand>
</feature>
<dbReference type="InterPro" id="IPR046346">
    <property type="entry name" value="Aminoacid_DH-like_N_sf"/>
</dbReference>
<dbReference type="Pfam" id="PF01488">
    <property type="entry name" value="Shikimate_DH"/>
    <property type="match status" value="1"/>
</dbReference>
<feature type="domain" description="Shikimate dehydrogenase substrate binding N-terminal" evidence="10">
    <location>
        <begin position="11"/>
        <end position="101"/>
    </location>
</feature>
<comment type="function">
    <text evidence="8">Involved in the biosynthesis of the chorismate, which leads to the biosynthesis of aromatic amino acids. Catalyzes the reversible NADPH linked reduction of 3-dehydroshikimate (DHSA) to yield shikimate (SA).</text>
</comment>
<comment type="subunit">
    <text evidence="8">Homodimer.</text>
</comment>
<feature type="binding site" evidence="8">
    <location>
        <begin position="143"/>
        <end position="147"/>
    </location>
    <ligand>
        <name>NADP(+)</name>
        <dbReference type="ChEBI" id="CHEBI:58349"/>
    </ligand>
</feature>
<sequence>MTASPPDRYAVLGHPVAHSQSPFIHAEFARQTGEHLVYDRIESPLDGFEATVRAFIASADPARGIGPARGCNITVPFKFQVLPLARQVTPRAALAQAANVLRFDNGPDGDGWTADNTDGVGLMRDITHGAGVPLAGRRVLLIGAGGAAAGVLGPLLAERPAEVVVANRSRDKADALVARHAACARDHSVQLRASGLADCGEGFDVVLNSSASSLAGAGVPVSAAVLKPGALAVDLMYGAAAQPFLDWAAAHGATGRDGLGMLVEQAAFAFQLWRGVLPDTAPVLAALRARLAAKA</sequence>
<dbReference type="Proteomes" id="UP001365405">
    <property type="component" value="Unassembled WGS sequence"/>
</dbReference>
<evidence type="ECO:0000256" key="8">
    <source>
        <dbReference type="HAMAP-Rule" id="MF_00222"/>
    </source>
</evidence>
<dbReference type="RefSeq" id="WP_341409472.1">
    <property type="nucleotide sequence ID" value="NZ_JBBUTH010000003.1"/>
</dbReference>
<dbReference type="InterPro" id="IPR041121">
    <property type="entry name" value="SDH_C"/>
</dbReference>
<evidence type="ECO:0000259" key="9">
    <source>
        <dbReference type="Pfam" id="PF01488"/>
    </source>
</evidence>
<organism evidence="12 13">
    <name type="scientific">Pseudaquabacterium inlustre</name>
    <dbReference type="NCBI Taxonomy" id="2984192"/>
    <lineage>
        <taxon>Bacteria</taxon>
        <taxon>Pseudomonadati</taxon>
        <taxon>Pseudomonadota</taxon>
        <taxon>Betaproteobacteria</taxon>
        <taxon>Burkholderiales</taxon>
        <taxon>Sphaerotilaceae</taxon>
        <taxon>Pseudaquabacterium</taxon>
    </lineage>
</organism>
<evidence type="ECO:0000256" key="7">
    <source>
        <dbReference type="ARBA" id="ARBA00049442"/>
    </source>
</evidence>
<feature type="binding site" evidence="8">
    <location>
        <position position="265"/>
    </location>
    <ligand>
        <name>shikimate</name>
        <dbReference type="ChEBI" id="CHEBI:36208"/>
    </ligand>
</feature>
<dbReference type="SUPFAM" id="SSF53223">
    <property type="entry name" value="Aminoacid dehydrogenase-like, N-terminal domain"/>
    <property type="match status" value="1"/>
</dbReference>
<gene>
    <name evidence="8 12" type="primary">aroE</name>
    <name evidence="12" type="ORF">AACH10_06065</name>
</gene>
<feature type="domain" description="Quinate/shikimate 5-dehydrogenase/glutamyl-tRNA reductase" evidence="9">
    <location>
        <begin position="134"/>
        <end position="213"/>
    </location>
</feature>
<evidence type="ECO:0000259" key="11">
    <source>
        <dbReference type="Pfam" id="PF18317"/>
    </source>
</evidence>
<feature type="active site" description="Proton acceptor" evidence="8">
    <location>
        <position position="78"/>
    </location>
</feature>
<dbReference type="PANTHER" id="PTHR21089:SF1">
    <property type="entry name" value="BIFUNCTIONAL 3-DEHYDROQUINATE DEHYDRATASE_SHIKIMATE DEHYDROGENASE, CHLOROPLASTIC"/>
    <property type="match status" value="1"/>
</dbReference>
<comment type="caution">
    <text evidence="8">Lacks conserved residue(s) required for the propagation of feature annotation.</text>
</comment>
<feature type="binding site" evidence="8">
    <location>
        <position position="258"/>
    </location>
    <ligand>
        <name>NADP(+)</name>
        <dbReference type="ChEBI" id="CHEBI:58349"/>
    </ligand>
</feature>
<keyword evidence="13" id="KW-1185">Reference proteome</keyword>
<dbReference type="NCBIfam" id="NF001310">
    <property type="entry name" value="PRK00258.1-2"/>
    <property type="match status" value="1"/>
</dbReference>
<keyword evidence="6 8" id="KW-0057">Aromatic amino acid biosynthesis</keyword>
<dbReference type="InterPro" id="IPR022893">
    <property type="entry name" value="Shikimate_DH_fam"/>
</dbReference>
<evidence type="ECO:0000259" key="10">
    <source>
        <dbReference type="Pfam" id="PF08501"/>
    </source>
</evidence>
<reference evidence="12 13" key="1">
    <citation type="submission" date="2024-04" db="EMBL/GenBank/DDBJ databases">
        <title>Novel species of the genus Ideonella isolated from streams.</title>
        <authorList>
            <person name="Lu H."/>
        </authorList>
    </citation>
    <scope>NUCLEOTIDE SEQUENCE [LARGE SCALE GENOMIC DNA]</scope>
    <source>
        <strain evidence="12 13">DXS22W</strain>
    </source>
</reference>
<evidence type="ECO:0000313" key="12">
    <source>
        <dbReference type="EMBL" id="MEK8049794.1"/>
    </source>
</evidence>
<keyword evidence="4 8" id="KW-0521">NADP</keyword>
<feature type="binding site" evidence="8">
    <location>
        <position position="99"/>
    </location>
    <ligand>
        <name>shikimate</name>
        <dbReference type="ChEBI" id="CHEBI:36208"/>
    </ligand>
</feature>
<dbReference type="Pfam" id="PF18317">
    <property type="entry name" value="SDH_C"/>
    <property type="match status" value="1"/>
</dbReference>